<accession>A0A673JJT7</accession>
<protein>
    <submittedName>
        <fullName evidence="1">Family with sequence similarity 169 member B</fullName>
    </submittedName>
</protein>
<dbReference type="AlphaFoldDB" id="A0A673JJT7"/>
<name>A0A673JJT7_9TELE</name>
<proteinExistence type="predicted"/>
<evidence type="ECO:0000313" key="2">
    <source>
        <dbReference type="Proteomes" id="UP000472270"/>
    </source>
</evidence>
<dbReference type="Proteomes" id="UP000472270">
    <property type="component" value="Unassembled WGS sequence"/>
</dbReference>
<organism evidence="1 2">
    <name type="scientific">Sinocyclocheilus rhinocerous</name>
    <dbReference type="NCBI Taxonomy" id="307959"/>
    <lineage>
        <taxon>Eukaryota</taxon>
        <taxon>Metazoa</taxon>
        <taxon>Chordata</taxon>
        <taxon>Craniata</taxon>
        <taxon>Vertebrata</taxon>
        <taxon>Euteleostomi</taxon>
        <taxon>Actinopterygii</taxon>
        <taxon>Neopterygii</taxon>
        <taxon>Teleostei</taxon>
        <taxon>Ostariophysi</taxon>
        <taxon>Cypriniformes</taxon>
        <taxon>Cyprinidae</taxon>
        <taxon>Cyprininae</taxon>
        <taxon>Sinocyclocheilus</taxon>
    </lineage>
</organism>
<sequence length="412" mass="47236">VNMPNVVFQVKPYPLDLPVRHYSELSKGYDEYLSSVKSGGAVPITLPHGEKVRTNTLAFNSELPILLVVAVYLLGKWWPVGDVLKTSNKSRRGLVLSVMERVVLFLLSQVISGILERPLGEDLYFSVYSMWEHGKILWQNGEAVGFYTVKKKGSLCDSCTGQSYQLPVTGLALRMLADFCSSQPSEAILGISFPMSPGMYGVCKKFLKIHEEERDRLYEVEAPGGWAQRHNVWLNIQLRDFPKHCKNQDLTFIYEMCQEISQIGNVLSSHNREPKYSRWNSVCPCVKACRSGTCTHRHQRGLEHLSFFFLERKCPFFWGVFFFFFNKRKYMCVCVRFCLRTAVPAKQIKNQNIRAGQEMLRLSSVEFRCFSPSAPQQCSAHLISCTSHHRHAESRRSEALPLFPVVFVLVWR</sequence>
<keyword evidence="2" id="KW-1185">Reference proteome</keyword>
<dbReference type="PANTHER" id="PTHR22442:SF4">
    <property type="entry name" value="PROTEIN FAM169BP"/>
    <property type="match status" value="1"/>
</dbReference>
<dbReference type="Ensembl" id="ENSSRHT00000054930.1">
    <property type="protein sequence ID" value="ENSSRHP00000053431.1"/>
    <property type="gene ID" value="ENSSRHG00000026875.1"/>
</dbReference>
<reference evidence="1" key="1">
    <citation type="submission" date="2025-08" db="UniProtKB">
        <authorList>
            <consortium name="Ensembl"/>
        </authorList>
    </citation>
    <scope>IDENTIFICATION</scope>
</reference>
<reference evidence="1" key="2">
    <citation type="submission" date="2025-09" db="UniProtKB">
        <authorList>
            <consortium name="Ensembl"/>
        </authorList>
    </citation>
    <scope>IDENTIFICATION</scope>
</reference>
<evidence type="ECO:0000313" key="1">
    <source>
        <dbReference type="Ensembl" id="ENSSRHP00000053431.1"/>
    </source>
</evidence>
<dbReference type="PANTHER" id="PTHR22442">
    <property type="match status" value="1"/>
</dbReference>
<dbReference type="InterPro" id="IPR029625">
    <property type="entry name" value="FAM169"/>
</dbReference>